<evidence type="ECO:0000313" key="1">
    <source>
        <dbReference type="EMBL" id="EMP42173.1"/>
    </source>
</evidence>
<dbReference type="AlphaFoldDB" id="M7CBU3"/>
<protein>
    <submittedName>
        <fullName evidence="1">Uncharacterized protein</fullName>
    </submittedName>
</protein>
<proteinExistence type="predicted"/>
<organism evidence="1 2">
    <name type="scientific">Chelonia mydas</name>
    <name type="common">Green sea-turtle</name>
    <name type="synonym">Chelonia agassizi</name>
    <dbReference type="NCBI Taxonomy" id="8469"/>
    <lineage>
        <taxon>Eukaryota</taxon>
        <taxon>Metazoa</taxon>
        <taxon>Chordata</taxon>
        <taxon>Craniata</taxon>
        <taxon>Vertebrata</taxon>
        <taxon>Euteleostomi</taxon>
        <taxon>Archelosauria</taxon>
        <taxon>Testudinata</taxon>
        <taxon>Testudines</taxon>
        <taxon>Cryptodira</taxon>
        <taxon>Durocryptodira</taxon>
        <taxon>Americhelydia</taxon>
        <taxon>Chelonioidea</taxon>
        <taxon>Cheloniidae</taxon>
        <taxon>Chelonia</taxon>
    </lineage>
</organism>
<evidence type="ECO:0000313" key="2">
    <source>
        <dbReference type="Proteomes" id="UP000031443"/>
    </source>
</evidence>
<dbReference type="EMBL" id="KB477522">
    <property type="protein sequence ID" value="EMP42173.1"/>
    <property type="molecule type" value="Genomic_DNA"/>
</dbReference>
<dbReference type="Proteomes" id="UP000031443">
    <property type="component" value="Unassembled WGS sequence"/>
</dbReference>
<reference evidence="2" key="1">
    <citation type="journal article" date="2013" name="Nat. Genet.">
        <title>The draft genomes of soft-shell turtle and green sea turtle yield insights into the development and evolution of the turtle-specific body plan.</title>
        <authorList>
            <person name="Wang Z."/>
            <person name="Pascual-Anaya J."/>
            <person name="Zadissa A."/>
            <person name="Li W."/>
            <person name="Niimura Y."/>
            <person name="Huang Z."/>
            <person name="Li C."/>
            <person name="White S."/>
            <person name="Xiong Z."/>
            <person name="Fang D."/>
            <person name="Wang B."/>
            <person name="Ming Y."/>
            <person name="Chen Y."/>
            <person name="Zheng Y."/>
            <person name="Kuraku S."/>
            <person name="Pignatelli M."/>
            <person name="Herrero J."/>
            <person name="Beal K."/>
            <person name="Nozawa M."/>
            <person name="Li Q."/>
            <person name="Wang J."/>
            <person name="Zhang H."/>
            <person name="Yu L."/>
            <person name="Shigenobu S."/>
            <person name="Wang J."/>
            <person name="Liu J."/>
            <person name="Flicek P."/>
            <person name="Searle S."/>
            <person name="Wang J."/>
            <person name="Kuratani S."/>
            <person name="Yin Y."/>
            <person name="Aken B."/>
            <person name="Zhang G."/>
            <person name="Irie N."/>
        </authorList>
    </citation>
    <scope>NUCLEOTIDE SEQUENCE [LARGE SCALE GENOMIC DNA]</scope>
</reference>
<sequence>MLVLPGCVVKLNPRKVTDYVLSPREAQAESTGERQPSTHRCEDTTIFQPDESSFTIQRRSKRRRNSGETEILLTMEKEGRVSNDCCHLFLVNILETVTRTQIQYSRFTENKDFQTY</sequence>
<accession>M7CBU3</accession>
<name>M7CBU3_CHEMY</name>
<gene>
    <name evidence="1" type="ORF">UY3_00560</name>
</gene>
<keyword evidence="2" id="KW-1185">Reference proteome</keyword>